<proteinExistence type="predicted"/>
<feature type="non-terminal residue" evidence="1">
    <location>
        <position position="425"/>
    </location>
</feature>
<comment type="caution">
    <text evidence="1">The sequence shown here is derived from an EMBL/GenBank/DDBJ whole genome shotgun (WGS) entry which is preliminary data.</text>
</comment>
<organism evidence="1">
    <name type="scientific">marine sediment metagenome</name>
    <dbReference type="NCBI Taxonomy" id="412755"/>
    <lineage>
        <taxon>unclassified sequences</taxon>
        <taxon>metagenomes</taxon>
        <taxon>ecological metagenomes</taxon>
    </lineage>
</organism>
<gene>
    <name evidence="1" type="ORF">LCGC14_2741060</name>
</gene>
<name>A0A0F8ZRJ6_9ZZZZ</name>
<reference evidence="1" key="1">
    <citation type="journal article" date="2015" name="Nature">
        <title>Complex archaea that bridge the gap between prokaryotes and eukaryotes.</title>
        <authorList>
            <person name="Spang A."/>
            <person name="Saw J.H."/>
            <person name="Jorgensen S.L."/>
            <person name="Zaremba-Niedzwiedzka K."/>
            <person name="Martijn J."/>
            <person name="Lind A.E."/>
            <person name="van Eijk R."/>
            <person name="Schleper C."/>
            <person name="Guy L."/>
            <person name="Ettema T.J."/>
        </authorList>
    </citation>
    <scope>NUCLEOTIDE SEQUENCE</scope>
</reference>
<feature type="non-terminal residue" evidence="1">
    <location>
        <position position="1"/>
    </location>
</feature>
<evidence type="ECO:0000313" key="1">
    <source>
        <dbReference type="EMBL" id="KKK88645.1"/>
    </source>
</evidence>
<protein>
    <submittedName>
        <fullName evidence="1">Uncharacterized protein</fullName>
    </submittedName>
</protein>
<dbReference type="AlphaFoldDB" id="A0A0F8ZRJ6"/>
<accession>A0A0F8ZRJ6</accession>
<sequence length="425" mass="47877">YYSMSYFDFGERLEDPLNIQKEIDRFVIIDKQLYGLYNVFGNGVISGWTVRDAGFTEDEGISISISQGNGILDFMAAESTIPFFVNALIPNSILDVYVTVSGSTVRDRSVNFITSIVDLSSTSTIRIARLATSNNSILYIDNNQRELVSFEDIIEDQINQHKHRGTRTKIDLQLETKNQLSGARIEGIDADKITSGQFGINRIPLIDHNELENNGMLTHAALDSFVKTFSQNNRELLGEISSVNLMKTIIFLKYLYTTVDEQFVNELTIIPGISPNGFIDFVSSTANIDLENNCISGVPTQTGIFTSIYWNTTFSFNTAVVKNNTLIQNDQITIERTGENIDVVNDFNQIGFEPEMIATEDDINFTITTEDGNKLGRMGGGGDLTYYYRMNFDINNHRNWDGTYDELVINVKTSEEIHEPVYLYA</sequence>
<dbReference type="EMBL" id="LAZR01049864">
    <property type="protein sequence ID" value="KKK88645.1"/>
    <property type="molecule type" value="Genomic_DNA"/>
</dbReference>